<feature type="region of interest" description="Disordered" evidence="2">
    <location>
        <begin position="579"/>
        <end position="598"/>
    </location>
</feature>
<feature type="domain" description="Symplekin C-terminal" evidence="4">
    <location>
        <begin position="1063"/>
        <end position="1241"/>
    </location>
</feature>
<proteinExistence type="predicted"/>
<feature type="domain" description="Symplekin/Pta1 N-terminal" evidence="3">
    <location>
        <begin position="92"/>
        <end position="242"/>
    </location>
</feature>
<dbReference type="InterPro" id="IPR032460">
    <property type="entry name" value="Symplekin/Pta1_N"/>
</dbReference>
<evidence type="ECO:0000256" key="1">
    <source>
        <dbReference type="PROSITE-ProRule" id="PRU00103"/>
    </source>
</evidence>
<dbReference type="PANTHER" id="PTHR47184">
    <property type="entry name" value="PHOSPHATIDYLINOSITOL 3-AND 4-KINASE FAMILY PROTEIN-RELATED"/>
    <property type="match status" value="1"/>
</dbReference>
<dbReference type="Pfam" id="PF11935">
    <property type="entry name" value="SYMPK_PTA1_N"/>
    <property type="match status" value="1"/>
</dbReference>
<dbReference type="PANTHER" id="PTHR47184:SF2">
    <property type="entry name" value="SYMPLEKIN"/>
    <property type="match status" value="1"/>
</dbReference>
<evidence type="ECO:0000313" key="5">
    <source>
        <dbReference type="EMBL" id="CAL5060883.1"/>
    </source>
</evidence>
<reference evidence="6" key="1">
    <citation type="submission" date="2024-06" db="EMBL/GenBank/DDBJ databases">
        <authorList>
            <person name="Ryan C."/>
        </authorList>
    </citation>
    <scope>NUCLEOTIDE SEQUENCE [LARGE SCALE GENOMIC DNA]</scope>
</reference>
<feature type="compositionally biased region" description="Pro residues" evidence="2">
    <location>
        <begin position="1"/>
        <end position="10"/>
    </location>
</feature>
<feature type="region of interest" description="Disordered" evidence="2">
    <location>
        <begin position="656"/>
        <end position="677"/>
    </location>
</feature>
<feature type="compositionally biased region" description="Basic and acidic residues" evidence="2">
    <location>
        <begin position="392"/>
        <end position="413"/>
    </location>
</feature>
<dbReference type="SUPFAM" id="SSF48371">
    <property type="entry name" value="ARM repeat"/>
    <property type="match status" value="2"/>
</dbReference>
<dbReference type="InterPro" id="IPR022075">
    <property type="entry name" value="Symplekin_C"/>
</dbReference>
<feature type="region of interest" description="Disordered" evidence="2">
    <location>
        <begin position="1278"/>
        <end position="1315"/>
    </location>
</feature>
<evidence type="ECO:0000313" key="6">
    <source>
        <dbReference type="Proteomes" id="UP001497457"/>
    </source>
</evidence>
<accession>A0ABC9EM94</accession>
<dbReference type="Pfam" id="PF12295">
    <property type="entry name" value="Symplekin_C"/>
    <property type="match status" value="1"/>
</dbReference>
<dbReference type="InterPro" id="IPR016024">
    <property type="entry name" value="ARM-type_fold"/>
</dbReference>
<dbReference type="Proteomes" id="UP001497457">
    <property type="component" value="Chromosome 5rd"/>
</dbReference>
<evidence type="ECO:0000259" key="4">
    <source>
        <dbReference type="Pfam" id="PF12295"/>
    </source>
</evidence>
<evidence type="ECO:0008006" key="7">
    <source>
        <dbReference type="Google" id="ProtNLM"/>
    </source>
</evidence>
<feature type="compositionally biased region" description="Polar residues" evidence="2">
    <location>
        <begin position="447"/>
        <end position="458"/>
    </location>
</feature>
<dbReference type="InterPro" id="IPR011989">
    <property type="entry name" value="ARM-like"/>
</dbReference>
<feature type="compositionally biased region" description="Basic and acidic residues" evidence="2">
    <location>
        <begin position="420"/>
        <end position="446"/>
    </location>
</feature>
<reference evidence="5 6" key="2">
    <citation type="submission" date="2024-10" db="EMBL/GenBank/DDBJ databases">
        <authorList>
            <person name="Ryan C."/>
        </authorList>
    </citation>
    <scope>NUCLEOTIDE SEQUENCE [LARGE SCALE GENOMIC DNA]</scope>
</reference>
<feature type="repeat" description="HEAT" evidence="1">
    <location>
        <begin position="79"/>
        <end position="118"/>
    </location>
</feature>
<protein>
    <recommendedName>
        <fullName evidence="7">Symplekin</fullName>
    </recommendedName>
</protein>
<dbReference type="EMBL" id="OZ075115">
    <property type="protein sequence ID" value="CAL5060883.1"/>
    <property type="molecule type" value="Genomic_DNA"/>
</dbReference>
<feature type="compositionally biased region" description="Low complexity" evidence="2">
    <location>
        <begin position="663"/>
        <end position="677"/>
    </location>
</feature>
<feature type="region of interest" description="Disordered" evidence="2">
    <location>
        <begin position="392"/>
        <end position="458"/>
    </location>
</feature>
<feature type="region of interest" description="Disordered" evidence="2">
    <location>
        <begin position="1"/>
        <end position="21"/>
    </location>
</feature>
<name>A0ABC9EM94_9POAL</name>
<organism evidence="5 6">
    <name type="scientific">Urochloa decumbens</name>
    <dbReference type="NCBI Taxonomy" id="240449"/>
    <lineage>
        <taxon>Eukaryota</taxon>
        <taxon>Viridiplantae</taxon>
        <taxon>Streptophyta</taxon>
        <taxon>Embryophyta</taxon>
        <taxon>Tracheophyta</taxon>
        <taxon>Spermatophyta</taxon>
        <taxon>Magnoliopsida</taxon>
        <taxon>Liliopsida</taxon>
        <taxon>Poales</taxon>
        <taxon>Poaceae</taxon>
        <taxon>PACMAD clade</taxon>
        <taxon>Panicoideae</taxon>
        <taxon>Panicodae</taxon>
        <taxon>Paniceae</taxon>
        <taxon>Melinidinae</taxon>
        <taxon>Urochloa</taxon>
    </lineage>
</organism>
<sequence length="1315" mass="143260">MLAARSPPPSFHAHDRPPPPANDIAERLRNLRQLRRAPLHSRVARIADLHTDEASPVRKHVAEIIGEVGSKHMAYLPDIIPCLLHLLNDEVPAVVRQAIKTGTALFAKILQHLVIQGLFSTGGIDDALKSSWEWLLKFKSSVSLMAFQTTGNEGVRLLAVKFVEKTVLMYTPDPNIPSDPPTEATKDMGFNVAWLRGGHPLLNVGDLAMEASQNLGLLLEQLKSPKVKSLSTSMIIVFVARFVSSPLVLHCIFSILQFIPAKQSSLLSLLCHLFALSVENLHAFLIFVQHEFSNSTNITSSSLSAIAQRRPSFYGRILPVLLSLDPASSIIKLRVPGAFHALKSAFTACLKCTHSSAEPWRARLFEAQNIINKGDSIKDTANAAKNFGDTSVREESWPLMDKSADSSNKRSLAEDMNTEDDGHSTKRVRHSLDAQEHNEEANKRNLESASVDISPSQPISIRTGNSEAVYQLIGMFAALAAQGDRAAESLQILSSSIASDLLAEVVMVNMQHIPIPRPEVDQQQLPSTSSGDGIPFLSSFSLLESLLKRANQIDQNEECPAKESAAVSSVADDIMTVPASSPVPSSVNLPMEENSSSPTVPLCIETAELKVTSTGANSSIDILESSETSHASTEPHGTQEHVSSFISSFPADNSSAGLSLAQSSETRSPSSSTVEASHSQLSSLNSLSSQYVLPKLVVNNIDLSDEAKDLLQKESFLRILESDKQETSGGSIPRLPLLAHLGVEFPLELDPWELLQKHVLSDYANNEGHELTLCILNRLYREAEQDQDFLSSRTATSVYESFLLTVAENLRDMFPASDKSLGKLLCEIPYLPEGVLKLLEGLCSPGSNEKQDKDIQSGDRVTQGLSAVWNLIMLRPSNRDRCLEIALQSSTHHLEEVRMKAIRLVANKLFPMASISKKIEDFANEKLNSVLEVIPSGDSAVTETSTPVAHNDGGLENLSASVADAQTLMSLYFALCTKKHSLLRHVFAIYGSLPQAAKQAVHRQVPILIRTIGCSPDLLGIISDPPGDSRDLLMQVLQTLTDAAVPSKELISSIKNLYSKTKDVEVPFAILAHLPKDEVLPVFPSIVNLPMEKFQTALSRILQGSSRNGPSLDPSEILIAIHVIDPDKEGIPLKKVMDACSACFEQRTIFTQQVLAKALNQLVEQIPLPLLFMRTVMQTIGVFPALVDFVMEIMSRLVSKQIWKYPKLWVGFLKCAILTKPQSYGVLLQLPAPQLENALSKNPALKAPLVEHAEQPNVRSTLPRSTLVVLGLAEDLQQPPEAASQAQSSQNQAAETSSSAADTTTDATQESSAAS</sequence>
<evidence type="ECO:0000259" key="3">
    <source>
        <dbReference type="Pfam" id="PF11935"/>
    </source>
</evidence>
<dbReference type="Gene3D" id="1.25.10.10">
    <property type="entry name" value="Leucine-rich Repeat Variant"/>
    <property type="match status" value="1"/>
</dbReference>
<keyword evidence="6" id="KW-1185">Reference proteome</keyword>
<evidence type="ECO:0000256" key="2">
    <source>
        <dbReference type="SAM" id="MobiDB-lite"/>
    </source>
</evidence>
<dbReference type="PROSITE" id="PS50077">
    <property type="entry name" value="HEAT_REPEAT"/>
    <property type="match status" value="1"/>
</dbReference>
<gene>
    <name evidence="5" type="ORF">URODEC1_LOCUS97397</name>
</gene>
<dbReference type="InterPro" id="IPR021133">
    <property type="entry name" value="HEAT_type_2"/>
</dbReference>